<evidence type="ECO:0000313" key="3">
    <source>
        <dbReference type="Proteomes" id="UP000182059"/>
    </source>
</evidence>
<proteinExistence type="predicted"/>
<keyword evidence="1" id="KW-0472">Membrane</keyword>
<evidence type="ECO:0000256" key="1">
    <source>
        <dbReference type="SAM" id="Phobius"/>
    </source>
</evidence>
<evidence type="ECO:0000313" key="2">
    <source>
        <dbReference type="EMBL" id="OIP64686.1"/>
    </source>
</evidence>
<dbReference type="Proteomes" id="UP000182059">
    <property type="component" value="Unassembled WGS sequence"/>
</dbReference>
<comment type="caution">
    <text evidence="2">The sequence shown here is derived from an EMBL/GenBank/DDBJ whole genome shotgun (WGS) entry which is preliminary data.</text>
</comment>
<reference evidence="2 3" key="1">
    <citation type="journal article" date="2016" name="Environ. Microbiol.">
        <title>Genomic resolution of a cold subsurface aquifer community provides metabolic insights for novel microbes adapted to high CO concentrations.</title>
        <authorList>
            <person name="Probst A.J."/>
            <person name="Castelle C.J."/>
            <person name="Singh A."/>
            <person name="Brown C.T."/>
            <person name="Anantharaman K."/>
            <person name="Sharon I."/>
            <person name="Hug L.A."/>
            <person name="Burstein D."/>
            <person name="Emerson J.B."/>
            <person name="Thomas B.C."/>
            <person name="Banfield J.F."/>
        </authorList>
    </citation>
    <scope>NUCLEOTIDE SEQUENCE [LARGE SCALE GENOMIC DNA]</scope>
    <source>
        <strain evidence="2">CG2_30_43_9</strain>
    </source>
</reference>
<keyword evidence="1" id="KW-0812">Transmembrane</keyword>
<dbReference type="AlphaFoldDB" id="A0A1J5G9U5"/>
<accession>A0A1J5G9U5</accession>
<gene>
    <name evidence="2" type="ORF">AUK15_03015</name>
</gene>
<dbReference type="EMBL" id="MNYX01000072">
    <property type="protein sequence ID" value="OIP64686.1"/>
    <property type="molecule type" value="Genomic_DNA"/>
</dbReference>
<keyword evidence="1" id="KW-1133">Transmembrane helix</keyword>
<name>A0A1J5G9U5_9BACT</name>
<protein>
    <submittedName>
        <fullName evidence="2">Uncharacterized protein</fullName>
    </submittedName>
</protein>
<feature type="transmembrane region" description="Helical" evidence="1">
    <location>
        <begin position="29"/>
        <end position="56"/>
    </location>
</feature>
<organism evidence="2 3">
    <name type="scientific">Candidatus Nomurabacteria bacterium CG2_30_43_9</name>
    <dbReference type="NCBI Taxonomy" id="1805283"/>
    <lineage>
        <taxon>Bacteria</taxon>
        <taxon>Candidatus Nomuraibacteriota</taxon>
    </lineage>
</organism>
<sequence length="65" mass="7594">MEQEIINRLQAHEELLQKVYISTEKTRKYFLWTFYATFALFVLPLVGLMFAMPVLLSTLGTAYGF</sequence>